<feature type="region of interest" description="Disordered" evidence="4">
    <location>
        <begin position="1"/>
        <end position="32"/>
    </location>
</feature>
<dbReference type="InterPro" id="IPR019148">
    <property type="entry name" value="Nuclear_protein_DGCR14_ESS-2"/>
</dbReference>
<proteinExistence type="inferred from homology"/>
<feature type="compositionally biased region" description="Low complexity" evidence="4">
    <location>
        <begin position="376"/>
        <end position="391"/>
    </location>
</feature>
<evidence type="ECO:0000313" key="6">
    <source>
        <dbReference type="Proteomes" id="UP000800093"/>
    </source>
</evidence>
<feature type="region of interest" description="Disordered" evidence="4">
    <location>
        <begin position="270"/>
        <end position="332"/>
    </location>
</feature>
<feature type="region of interest" description="Disordered" evidence="4">
    <location>
        <begin position="92"/>
        <end position="121"/>
    </location>
</feature>
<evidence type="ECO:0000256" key="1">
    <source>
        <dbReference type="ARBA" id="ARBA00004123"/>
    </source>
</evidence>
<dbReference type="Pfam" id="PF09751">
    <property type="entry name" value="Es2"/>
    <property type="match status" value="1"/>
</dbReference>
<keyword evidence="6" id="KW-1185">Reference proteome</keyword>
<accession>A0A9P4KAA6</accession>
<name>A0A9P4KAA6_9PLEO</name>
<evidence type="ECO:0000256" key="3">
    <source>
        <dbReference type="ARBA" id="ARBA00023242"/>
    </source>
</evidence>
<evidence type="ECO:0008006" key="7">
    <source>
        <dbReference type="Google" id="ProtNLM"/>
    </source>
</evidence>
<comment type="caution">
    <text evidence="5">The sequence shown here is derived from an EMBL/GenBank/DDBJ whole genome shotgun (WGS) entry which is preliminary data.</text>
</comment>
<dbReference type="EMBL" id="ML986634">
    <property type="protein sequence ID" value="KAF2262900.1"/>
    <property type="molecule type" value="Genomic_DNA"/>
</dbReference>
<organism evidence="5 6">
    <name type="scientific">Lojkania enalia</name>
    <dbReference type="NCBI Taxonomy" id="147567"/>
    <lineage>
        <taxon>Eukaryota</taxon>
        <taxon>Fungi</taxon>
        <taxon>Dikarya</taxon>
        <taxon>Ascomycota</taxon>
        <taxon>Pezizomycotina</taxon>
        <taxon>Dothideomycetes</taxon>
        <taxon>Pleosporomycetidae</taxon>
        <taxon>Pleosporales</taxon>
        <taxon>Pleosporales incertae sedis</taxon>
        <taxon>Lojkania</taxon>
    </lineage>
</organism>
<keyword evidence="3" id="KW-0539">Nucleus</keyword>
<evidence type="ECO:0000313" key="5">
    <source>
        <dbReference type="EMBL" id="KAF2262900.1"/>
    </source>
</evidence>
<sequence>MSSEQNSKALAKRRTPGSLMLPPPAPKRIKRPQIVLDEDTYTDSLAYIIRRDFFPGLAETDAQHEYLDALKSNDNSWIREAGKKLTQVMTPLPSGQRRKAPSATPGFGSGSATPKTWDGDTPVTVVGTEAEEGEAKKPEVDLNLSLSAFQAKYISEDQESFSKIIDKQNAKKFLENAWLRQGNRYASKQRLAQQKVLEVAKSTSNEVIIRPSQDLDKRPAAPNTHKHAPFNSLMFNPDSVEDWAPTRAQTAEAASLAPPKAIHHHNTRLLIPDPTEPSRPPSPSMSAVRDAIAGRPRPSQSEANAGSETPRVNGYTFVDTLPPEPGDADPVPKDLLEKFEVRANPSPFTIHDSDRREKLHHRMVERIGLNKKGKVSKSGSSSESGLGIFSGETPRFLTAPTPRLGLTPGRRDRGNLTPAARKLFERAGGSTPKGKGFGDGGQEWTPVSKGKRKG</sequence>
<dbReference type="AlphaFoldDB" id="A0A9P4KAA6"/>
<dbReference type="Proteomes" id="UP000800093">
    <property type="component" value="Unassembled WGS sequence"/>
</dbReference>
<comment type="subcellular location">
    <subcellularLocation>
        <location evidence="1">Nucleus</location>
    </subcellularLocation>
</comment>
<dbReference type="PANTHER" id="PTHR12940:SF0">
    <property type="entry name" value="SPLICING FACTOR ESS-2 HOMOLOG"/>
    <property type="match status" value="1"/>
</dbReference>
<protein>
    <recommendedName>
        <fullName evidence="7">Nuclear protein DGCR14</fullName>
    </recommendedName>
</protein>
<feature type="compositionally biased region" description="Pro residues" evidence="4">
    <location>
        <begin position="274"/>
        <end position="283"/>
    </location>
</feature>
<dbReference type="PANTHER" id="PTHR12940">
    <property type="entry name" value="ES-2 PROTEIN - RELATED"/>
    <property type="match status" value="1"/>
</dbReference>
<dbReference type="GO" id="GO:0071013">
    <property type="term" value="C:catalytic step 2 spliceosome"/>
    <property type="evidence" value="ECO:0007669"/>
    <property type="project" value="TreeGrafter"/>
</dbReference>
<dbReference type="OrthoDB" id="19679at2759"/>
<evidence type="ECO:0000256" key="2">
    <source>
        <dbReference type="ARBA" id="ARBA00009072"/>
    </source>
</evidence>
<feature type="region of interest" description="Disordered" evidence="4">
    <location>
        <begin position="370"/>
        <end position="454"/>
    </location>
</feature>
<evidence type="ECO:0000256" key="4">
    <source>
        <dbReference type="SAM" id="MobiDB-lite"/>
    </source>
</evidence>
<comment type="similarity">
    <text evidence="2">Belongs to the ESS2 family.</text>
</comment>
<gene>
    <name evidence="5" type="ORF">CC78DRAFT_294610</name>
</gene>
<feature type="compositionally biased region" description="Polar residues" evidence="4">
    <location>
        <begin position="298"/>
        <end position="307"/>
    </location>
</feature>
<reference evidence="6" key="1">
    <citation type="journal article" date="2020" name="Stud. Mycol.">
        <title>101 Dothideomycetes genomes: A test case for predicting lifestyles and emergence of pathogens.</title>
        <authorList>
            <person name="Haridas S."/>
            <person name="Albert R."/>
            <person name="Binder M."/>
            <person name="Bloem J."/>
            <person name="LaButti K."/>
            <person name="Salamov A."/>
            <person name="Andreopoulos B."/>
            <person name="Baker S."/>
            <person name="Barry K."/>
            <person name="Bills G."/>
            <person name="Bluhm B."/>
            <person name="Cannon C."/>
            <person name="Castanera R."/>
            <person name="Culley D."/>
            <person name="Daum C."/>
            <person name="Ezra D."/>
            <person name="Gonzalez J."/>
            <person name="Henrissat B."/>
            <person name="Kuo A."/>
            <person name="Liang C."/>
            <person name="Lipzen A."/>
            <person name="Lutzoni F."/>
            <person name="Magnuson J."/>
            <person name="Mondo S."/>
            <person name="Nolan M."/>
            <person name="Ohm R."/>
            <person name="Pangilinan J."/>
            <person name="Park H.-J."/>
            <person name="Ramirez L."/>
            <person name="Alfaro M."/>
            <person name="Sun H."/>
            <person name="Tritt A."/>
            <person name="Yoshinaga Y."/>
            <person name="Zwiers L.-H."/>
            <person name="Turgeon B."/>
            <person name="Goodwin S."/>
            <person name="Spatafora J."/>
            <person name="Crous P."/>
            <person name="Grigoriev I."/>
        </authorList>
    </citation>
    <scope>NUCLEOTIDE SEQUENCE [LARGE SCALE GENOMIC DNA]</scope>
    <source>
        <strain evidence="6">CBS 304.66</strain>
    </source>
</reference>